<keyword evidence="5 10" id="KW-0547">Nucleotide-binding</keyword>
<evidence type="ECO:0000256" key="9">
    <source>
        <dbReference type="ARBA" id="ARBA00025157"/>
    </source>
</evidence>
<dbReference type="Proteomes" id="UP000185934">
    <property type="component" value="Chromosome"/>
</dbReference>
<dbReference type="SUPFAM" id="SSF52540">
    <property type="entry name" value="P-loop containing nucleoside triphosphate hydrolases"/>
    <property type="match status" value="1"/>
</dbReference>
<comment type="function">
    <text evidence="9">Probably part of an ABC transporter complex. Responsible for energy coupling to the transport system.</text>
</comment>
<evidence type="ECO:0000256" key="10">
    <source>
        <dbReference type="RuleBase" id="RU364103"/>
    </source>
</evidence>
<evidence type="ECO:0000256" key="4">
    <source>
        <dbReference type="ARBA" id="ARBA00022475"/>
    </source>
</evidence>
<dbReference type="Pfam" id="PF00005">
    <property type="entry name" value="ABC_tran"/>
    <property type="match status" value="1"/>
</dbReference>
<name>A0A1P8F9J9_9CHLR</name>
<accession>A0A1P8F9J9</accession>
<gene>
    <name evidence="12" type="ORF">Dform_01791</name>
</gene>
<dbReference type="OrthoDB" id="9784332at2"/>
<dbReference type="PANTHER" id="PTHR43553:SF24">
    <property type="entry name" value="ENERGY-COUPLING FACTOR TRANSPORTER ATP-BINDING PROTEIN ECFA1"/>
    <property type="match status" value="1"/>
</dbReference>
<reference evidence="13" key="1">
    <citation type="submission" date="2016-11" db="EMBL/GenBank/DDBJ databases">
        <title>Dehalogenimonas formicexedens sp. nov., a chlorinated alkane respiring bacterium isolated from contaminated groundwater.</title>
        <authorList>
            <person name="Key T.A."/>
            <person name="Bowman K.S."/>
            <person name="Lee I."/>
            <person name="Chun J."/>
            <person name="Albuquerque L."/>
            <person name="da Costa M.S."/>
            <person name="Rainey F.A."/>
            <person name="Moe W.M."/>
        </authorList>
    </citation>
    <scope>NUCLEOTIDE SEQUENCE [LARGE SCALE GENOMIC DNA]</scope>
    <source>
        <strain evidence="13">NSZ-14</strain>
    </source>
</reference>
<dbReference type="PROSITE" id="PS50893">
    <property type="entry name" value="ABC_TRANSPORTER_2"/>
    <property type="match status" value="1"/>
</dbReference>
<dbReference type="RefSeq" id="WP_076004693.1">
    <property type="nucleotide sequence ID" value="NZ_CP018258.1"/>
</dbReference>
<sequence length="283" mass="30974">MIRLDHLSFRYSEGTQALREVTLEFPTGQFWALLGANGCGKTTLLKLLVGLLKPTSGAILIDGRDLTKLKDKELFSRINLVFQDPNDQLFAATVAQDVAFGPTNLGLSPVEIEARTKEALSEVGLVGLEERPIHTLSYGQKRRAALAGVLAMRPEVILLDEPTSGLDPKGIYAIMSLLRKINRDKGVSIIVATHDVDLVPLFCDQVAIMKKGELLSSGDPEKVFGNETLARSAELRLPRIAHLMEILEKEDGLPFTSRPLTIAGARRELLEVINRSHTSTGEA</sequence>
<evidence type="ECO:0000256" key="6">
    <source>
        <dbReference type="ARBA" id="ARBA00022840"/>
    </source>
</evidence>
<dbReference type="GO" id="GO:0016887">
    <property type="term" value="F:ATP hydrolysis activity"/>
    <property type="evidence" value="ECO:0007669"/>
    <property type="project" value="InterPro"/>
</dbReference>
<dbReference type="AlphaFoldDB" id="A0A1P8F9J9"/>
<keyword evidence="4 10" id="KW-1003">Cell membrane</keyword>
<dbReference type="InterPro" id="IPR015856">
    <property type="entry name" value="ABC_transpr_CbiO/EcfA_su"/>
</dbReference>
<keyword evidence="8 10" id="KW-0472">Membrane</keyword>
<keyword evidence="6 10" id="KW-0067">ATP-binding</keyword>
<dbReference type="InterPro" id="IPR003439">
    <property type="entry name" value="ABC_transporter-like_ATP-bd"/>
</dbReference>
<dbReference type="Gene3D" id="3.40.50.300">
    <property type="entry name" value="P-loop containing nucleotide triphosphate hydrolases"/>
    <property type="match status" value="1"/>
</dbReference>
<dbReference type="NCBIfam" id="TIGR01166">
    <property type="entry name" value="cbiO"/>
    <property type="match status" value="1"/>
</dbReference>
<proteinExistence type="inferred from homology"/>
<dbReference type="InterPro" id="IPR003593">
    <property type="entry name" value="AAA+_ATPase"/>
</dbReference>
<dbReference type="GO" id="GO:0043190">
    <property type="term" value="C:ATP-binding cassette (ABC) transporter complex"/>
    <property type="evidence" value="ECO:0007669"/>
    <property type="project" value="TreeGrafter"/>
</dbReference>
<dbReference type="FunFam" id="3.40.50.300:FF:000224">
    <property type="entry name" value="Energy-coupling factor transporter ATP-binding protein EcfA"/>
    <property type="match status" value="1"/>
</dbReference>
<comment type="function">
    <text evidence="10">Part of an ABC transporter complex. Responsible for energy coupling to the transport system.</text>
</comment>
<dbReference type="GO" id="GO:0042626">
    <property type="term" value="F:ATPase-coupled transmembrane transporter activity"/>
    <property type="evidence" value="ECO:0007669"/>
    <property type="project" value="TreeGrafter"/>
</dbReference>
<dbReference type="GO" id="GO:0005524">
    <property type="term" value="F:ATP binding"/>
    <property type="evidence" value="ECO:0007669"/>
    <property type="project" value="UniProtKB-UniRule"/>
</dbReference>
<dbReference type="GO" id="GO:0006824">
    <property type="term" value="P:cobalt ion transport"/>
    <property type="evidence" value="ECO:0007669"/>
    <property type="project" value="InterPro"/>
</dbReference>
<evidence type="ECO:0000313" key="13">
    <source>
        <dbReference type="Proteomes" id="UP000185934"/>
    </source>
</evidence>
<dbReference type="InterPro" id="IPR027417">
    <property type="entry name" value="P-loop_NTPase"/>
</dbReference>
<dbReference type="STRING" id="1839801.Dform_01791"/>
<evidence type="ECO:0000259" key="11">
    <source>
        <dbReference type="PROSITE" id="PS50893"/>
    </source>
</evidence>
<evidence type="ECO:0000256" key="2">
    <source>
        <dbReference type="ARBA" id="ARBA00005417"/>
    </source>
</evidence>
<keyword evidence="3 10" id="KW-0813">Transport</keyword>
<organism evidence="12 13">
    <name type="scientific">Dehalogenimonas formicexedens</name>
    <dbReference type="NCBI Taxonomy" id="1839801"/>
    <lineage>
        <taxon>Bacteria</taxon>
        <taxon>Bacillati</taxon>
        <taxon>Chloroflexota</taxon>
        <taxon>Dehalococcoidia</taxon>
        <taxon>Dehalococcoidales</taxon>
        <taxon>Dehalococcoidaceae</taxon>
        <taxon>Dehalogenimonas</taxon>
    </lineage>
</organism>
<comment type="similarity">
    <text evidence="2 10">Belongs to the ABC transporter superfamily.</text>
</comment>
<dbReference type="PROSITE" id="PS00211">
    <property type="entry name" value="ABC_TRANSPORTER_1"/>
    <property type="match status" value="1"/>
</dbReference>
<dbReference type="InterPro" id="IPR017871">
    <property type="entry name" value="ABC_transporter-like_CS"/>
</dbReference>
<keyword evidence="7" id="KW-1278">Translocase</keyword>
<comment type="subcellular location">
    <subcellularLocation>
        <location evidence="1 10">Cell membrane</location>
        <topology evidence="1 10">Peripheral membrane protein</topology>
    </subcellularLocation>
</comment>
<dbReference type="EMBL" id="CP018258">
    <property type="protein sequence ID" value="APV45110.1"/>
    <property type="molecule type" value="Genomic_DNA"/>
</dbReference>
<evidence type="ECO:0000313" key="12">
    <source>
        <dbReference type="EMBL" id="APV45110.1"/>
    </source>
</evidence>
<dbReference type="InterPro" id="IPR050095">
    <property type="entry name" value="ECF_ABC_transporter_ATP-bd"/>
</dbReference>
<evidence type="ECO:0000256" key="8">
    <source>
        <dbReference type="ARBA" id="ARBA00023136"/>
    </source>
</evidence>
<dbReference type="CDD" id="cd03225">
    <property type="entry name" value="ABC_cobalt_CbiO_domain1"/>
    <property type="match status" value="1"/>
</dbReference>
<evidence type="ECO:0000256" key="7">
    <source>
        <dbReference type="ARBA" id="ARBA00022967"/>
    </source>
</evidence>
<evidence type="ECO:0000256" key="5">
    <source>
        <dbReference type="ARBA" id="ARBA00022741"/>
    </source>
</evidence>
<evidence type="ECO:0000256" key="3">
    <source>
        <dbReference type="ARBA" id="ARBA00022448"/>
    </source>
</evidence>
<dbReference type="SMART" id="SM00382">
    <property type="entry name" value="AAA"/>
    <property type="match status" value="1"/>
</dbReference>
<keyword evidence="13" id="KW-1185">Reference proteome</keyword>
<dbReference type="KEGG" id="dfo:Dform_01791"/>
<dbReference type="PANTHER" id="PTHR43553">
    <property type="entry name" value="HEAVY METAL TRANSPORTER"/>
    <property type="match status" value="1"/>
</dbReference>
<feature type="domain" description="ABC transporter" evidence="11">
    <location>
        <begin position="2"/>
        <end position="236"/>
    </location>
</feature>
<evidence type="ECO:0000256" key="1">
    <source>
        <dbReference type="ARBA" id="ARBA00004202"/>
    </source>
</evidence>
<protein>
    <recommendedName>
        <fullName evidence="10">ABC transporter ATP-binding protein</fullName>
    </recommendedName>
</protein>
<dbReference type="InterPro" id="IPR005876">
    <property type="entry name" value="Co_trans_ATP-bd"/>
</dbReference>